<dbReference type="Proteomes" id="UP000199520">
    <property type="component" value="Unassembled WGS sequence"/>
</dbReference>
<name>A0A1I4JI89_9FIRM</name>
<evidence type="ECO:0000313" key="2">
    <source>
        <dbReference type="EMBL" id="SFL65903.1"/>
    </source>
</evidence>
<feature type="domain" description="Helix-turn-helix" evidence="1">
    <location>
        <begin position="88"/>
        <end position="130"/>
    </location>
</feature>
<reference evidence="3" key="1">
    <citation type="submission" date="2016-10" db="EMBL/GenBank/DDBJ databases">
        <authorList>
            <person name="Varghese N."/>
            <person name="Submissions S."/>
        </authorList>
    </citation>
    <scope>NUCLEOTIDE SEQUENCE [LARGE SCALE GENOMIC DNA]</scope>
    <source>
        <strain evidence="3">DSM 13327</strain>
    </source>
</reference>
<keyword evidence="3" id="KW-1185">Reference proteome</keyword>
<gene>
    <name evidence="2" type="ORF">SAMN04490355_101285</name>
</gene>
<organism evidence="2 3">
    <name type="scientific">Pelosinus propionicus DSM 13327</name>
    <dbReference type="NCBI Taxonomy" id="1123291"/>
    <lineage>
        <taxon>Bacteria</taxon>
        <taxon>Bacillati</taxon>
        <taxon>Bacillota</taxon>
        <taxon>Negativicutes</taxon>
        <taxon>Selenomonadales</taxon>
        <taxon>Sporomusaceae</taxon>
        <taxon>Pelosinus</taxon>
    </lineage>
</organism>
<proteinExistence type="predicted"/>
<sequence length="161" mass="18604">MEVKPKYVKAIHIAEITGIKKASILRLAGCHLIPALRIGSIIRFDEIKVLKCLEERYFTNYISMDETPVLKDNLYKEATFIYTNARRIADLLSTSIASVIKLANEDQIPALKIGGAWRFNESEVIEYIEKVFSNYYDSTSGYTHKINDRRFLHNRQRKSNT</sequence>
<dbReference type="Pfam" id="PF12728">
    <property type="entry name" value="HTH_17"/>
    <property type="match status" value="1"/>
</dbReference>
<evidence type="ECO:0000313" key="3">
    <source>
        <dbReference type="Proteomes" id="UP000199520"/>
    </source>
</evidence>
<dbReference type="AlphaFoldDB" id="A0A1I4JI89"/>
<evidence type="ECO:0000259" key="1">
    <source>
        <dbReference type="Pfam" id="PF12728"/>
    </source>
</evidence>
<dbReference type="RefSeq" id="WP_175490501.1">
    <property type="nucleotide sequence ID" value="NZ_FOTS01000012.1"/>
</dbReference>
<dbReference type="EMBL" id="FOTS01000012">
    <property type="protein sequence ID" value="SFL65903.1"/>
    <property type="molecule type" value="Genomic_DNA"/>
</dbReference>
<accession>A0A1I4JI89</accession>
<protein>
    <submittedName>
        <fullName evidence="2">DNA binding domain-containing protein, excisionase family</fullName>
    </submittedName>
</protein>
<dbReference type="InterPro" id="IPR041657">
    <property type="entry name" value="HTH_17"/>
</dbReference>